<proteinExistence type="predicted"/>
<name>A0A1F4XJS8_9BACT</name>
<dbReference type="SUPFAM" id="SSF51905">
    <property type="entry name" value="FAD/NAD(P)-binding domain"/>
    <property type="match status" value="1"/>
</dbReference>
<comment type="caution">
    <text evidence="1">The sequence shown here is derived from an EMBL/GenBank/DDBJ whole genome shotgun (WGS) entry which is preliminary data.</text>
</comment>
<dbReference type="EMBL" id="MEWR01000014">
    <property type="protein sequence ID" value="OGC81961.1"/>
    <property type="molecule type" value="Genomic_DNA"/>
</dbReference>
<accession>A0A1F4XJS8</accession>
<sequence>MNMYDICVIGGGLVGKYIASKLQGKNIAWVSSEYPTFTSTQSYQLAQYLGRKDTWQEKAFGIISWPEDDDMSYFPVTLKKWQRYCDELREELNIKSLREIGASPSCSSAIDYLQKQFSREPLRYFESAHQTFSGPDFEFREAYGEYWMKQKPQWDFLKLKPKYFHAESFFIDRGKATSIHGYDDKGRRGVIYAKKFIVAAHTPGSIALLQNTYDGFRVNEQTRDLIGRGFSEHPQLSFGFLSLKQDIPRTSLPAICYQDYEVEGVRFRLEFHFTPPRKDLVELCLKRFPQYTADHFVKHFIRIAAVVHIPNIRSHRLYFLIQSGSLEKGQLWDNSSYKISSFFYKSLDIHKKFLVDYLQKEIFPTQDFVLLNEHFPWYFAGHVSGGAAYPDVLDERFFLHDLPNVAIASAAALATNGLFNPAMPVLACAKHVLSHIH</sequence>
<reference evidence="1 2" key="1">
    <citation type="journal article" date="2016" name="Nat. Commun.">
        <title>Thousands of microbial genomes shed light on interconnected biogeochemical processes in an aquifer system.</title>
        <authorList>
            <person name="Anantharaman K."/>
            <person name="Brown C.T."/>
            <person name="Hug L.A."/>
            <person name="Sharon I."/>
            <person name="Castelle C.J."/>
            <person name="Probst A.J."/>
            <person name="Thomas B.C."/>
            <person name="Singh A."/>
            <person name="Wilkins M.J."/>
            <person name="Karaoz U."/>
            <person name="Brodie E.L."/>
            <person name="Williams K.H."/>
            <person name="Hubbard S.S."/>
            <person name="Banfield J.F."/>
        </authorList>
    </citation>
    <scope>NUCLEOTIDE SEQUENCE [LARGE SCALE GENOMIC DNA]</scope>
</reference>
<dbReference type="Proteomes" id="UP000177614">
    <property type="component" value="Unassembled WGS sequence"/>
</dbReference>
<dbReference type="AlphaFoldDB" id="A0A1F4XJS8"/>
<dbReference type="InterPro" id="IPR036188">
    <property type="entry name" value="FAD/NAD-bd_sf"/>
</dbReference>
<organism evidence="1 2">
    <name type="scientific">Candidatus Abawacabacteria bacterium RBG_16_42_10</name>
    <dbReference type="NCBI Taxonomy" id="1817814"/>
    <lineage>
        <taxon>Bacteria</taxon>
        <taxon>Candidatus Abawacaibacteriota</taxon>
    </lineage>
</organism>
<evidence type="ECO:0000313" key="1">
    <source>
        <dbReference type="EMBL" id="OGC81961.1"/>
    </source>
</evidence>
<protein>
    <submittedName>
        <fullName evidence="1">Uncharacterized protein</fullName>
    </submittedName>
</protein>
<dbReference type="STRING" id="1817814.A2V81_03750"/>
<gene>
    <name evidence="1" type="ORF">A2V81_03750</name>
</gene>
<evidence type="ECO:0000313" key="2">
    <source>
        <dbReference type="Proteomes" id="UP000177614"/>
    </source>
</evidence>